<evidence type="ECO:0000313" key="2">
    <source>
        <dbReference type="EMBL" id="UPL18159.1"/>
    </source>
</evidence>
<dbReference type="PROSITE" id="PS51186">
    <property type="entry name" value="GNAT"/>
    <property type="match status" value="1"/>
</dbReference>
<dbReference type="Pfam" id="PF13302">
    <property type="entry name" value="Acetyltransf_3"/>
    <property type="match status" value="1"/>
</dbReference>
<dbReference type="Proteomes" id="UP000830631">
    <property type="component" value="Chromosome"/>
</dbReference>
<evidence type="ECO:0000313" key="3">
    <source>
        <dbReference type="Proteomes" id="UP000830631"/>
    </source>
</evidence>
<sequence length="163" mass="17225">MIIIRAVTPGDAGLLLSWRNDPETRVASLSSASVDWETHVAWLTRTLSDPLRTLYIGEVGGTAIGTVRFDQDEAGAAEVSITVAPAQRGRRLSLPLLRAGMATYAAAHPSTTNVIARVREENTASRSLFAAGGFTEMDRSADGVIRMTSAPATSTQLSGEGPN</sequence>
<dbReference type="InterPro" id="IPR016181">
    <property type="entry name" value="Acyl_CoA_acyltransferase"/>
</dbReference>
<keyword evidence="3" id="KW-1185">Reference proteome</keyword>
<dbReference type="SUPFAM" id="SSF55729">
    <property type="entry name" value="Acyl-CoA N-acyltransferases (Nat)"/>
    <property type="match status" value="1"/>
</dbReference>
<protein>
    <submittedName>
        <fullName evidence="2">GNAT family N-acetyltransferase</fullName>
    </submittedName>
</protein>
<dbReference type="InterPro" id="IPR000182">
    <property type="entry name" value="GNAT_dom"/>
</dbReference>
<reference evidence="2 3" key="1">
    <citation type="submission" date="2021-06" db="EMBL/GenBank/DDBJ databases">
        <title>Genome-based taxonomic framework of Microbacterium strains isolated from marine environment, the description of four new species and reclassification of four preexisting species.</title>
        <authorList>
            <person name="Lee S.D."/>
            <person name="Kim S.-M."/>
            <person name="Byeon Y.-S."/>
            <person name="Yang H.L."/>
            <person name="Kim I.S."/>
        </authorList>
    </citation>
    <scope>NUCLEOTIDE SEQUENCE [LARGE SCALE GENOMIC DNA]</scope>
    <source>
        <strain evidence="2 3">KSW4-10</strain>
    </source>
</reference>
<organism evidence="2 3">
    <name type="scientific">Microbacterium aurugineum</name>
    <dbReference type="NCBI Taxonomy" id="2851642"/>
    <lineage>
        <taxon>Bacteria</taxon>
        <taxon>Bacillati</taxon>
        <taxon>Actinomycetota</taxon>
        <taxon>Actinomycetes</taxon>
        <taxon>Micrococcales</taxon>
        <taxon>Microbacteriaceae</taxon>
        <taxon>Microbacterium</taxon>
    </lineage>
</organism>
<gene>
    <name evidence="2" type="ORF">KV397_10530</name>
</gene>
<feature type="domain" description="N-acetyltransferase" evidence="1">
    <location>
        <begin position="2"/>
        <end position="152"/>
    </location>
</feature>
<proteinExistence type="predicted"/>
<dbReference type="EMBL" id="CP078078">
    <property type="protein sequence ID" value="UPL18159.1"/>
    <property type="molecule type" value="Genomic_DNA"/>
</dbReference>
<dbReference type="Gene3D" id="3.40.630.30">
    <property type="match status" value="1"/>
</dbReference>
<accession>A0ABY4J016</accession>
<name>A0ABY4J016_9MICO</name>
<evidence type="ECO:0000259" key="1">
    <source>
        <dbReference type="PROSITE" id="PS51186"/>
    </source>
</evidence>